<proteinExistence type="predicted"/>
<dbReference type="Proteomes" id="UP001163603">
    <property type="component" value="Chromosome 7"/>
</dbReference>
<evidence type="ECO:0000313" key="1">
    <source>
        <dbReference type="EMBL" id="KAJ0035068.1"/>
    </source>
</evidence>
<evidence type="ECO:0000313" key="2">
    <source>
        <dbReference type="Proteomes" id="UP001163603"/>
    </source>
</evidence>
<gene>
    <name evidence="1" type="ORF">Pint_26388</name>
</gene>
<name>A0ACC0YDS9_9ROSI</name>
<accession>A0ACC0YDS9</accession>
<protein>
    <submittedName>
        <fullName evidence="1">Uncharacterized protein</fullName>
    </submittedName>
</protein>
<comment type="caution">
    <text evidence="1">The sequence shown here is derived from an EMBL/GenBank/DDBJ whole genome shotgun (WGS) entry which is preliminary data.</text>
</comment>
<keyword evidence="2" id="KW-1185">Reference proteome</keyword>
<dbReference type="EMBL" id="CM047742">
    <property type="protein sequence ID" value="KAJ0035068.1"/>
    <property type="molecule type" value="Genomic_DNA"/>
</dbReference>
<organism evidence="1 2">
    <name type="scientific">Pistacia integerrima</name>
    <dbReference type="NCBI Taxonomy" id="434235"/>
    <lineage>
        <taxon>Eukaryota</taxon>
        <taxon>Viridiplantae</taxon>
        <taxon>Streptophyta</taxon>
        <taxon>Embryophyta</taxon>
        <taxon>Tracheophyta</taxon>
        <taxon>Spermatophyta</taxon>
        <taxon>Magnoliopsida</taxon>
        <taxon>eudicotyledons</taxon>
        <taxon>Gunneridae</taxon>
        <taxon>Pentapetalae</taxon>
        <taxon>rosids</taxon>
        <taxon>malvids</taxon>
        <taxon>Sapindales</taxon>
        <taxon>Anacardiaceae</taxon>
        <taxon>Pistacia</taxon>
    </lineage>
</organism>
<sequence length="277" mass="30305">MQTTRRFGCDQEPNLCVEFCMVPAFRLISVKSASVSDNSSMLYINKLEELPMTIGKLNKKAAGNNAVIVGFVTKPSHEDFAKRGSFPMNPTPNGLIFVLLSFETPLSSQLQVVDVVLHKATDEILSMNWEAIQNLLTESHTPQACRSCKGSEFGFFAESWYYLDRKVVILGVAGLRSGQDSLGNDKVGSDLNSVGACSWGFTVYGVGFLRCSYFAVIALAKITLPSFVFAWKILWAVLPSVCLLCAGRAICLLAEDGYGAGLDLFIWEGNCNFGCFL</sequence>
<reference evidence="2" key="1">
    <citation type="journal article" date="2023" name="G3 (Bethesda)">
        <title>Genome assembly and association tests identify interacting loci associated with vigor, precocity, and sex in interspecific pistachio rootstocks.</title>
        <authorList>
            <person name="Palmer W."/>
            <person name="Jacygrad E."/>
            <person name="Sagayaradj S."/>
            <person name="Cavanaugh K."/>
            <person name="Han R."/>
            <person name="Bertier L."/>
            <person name="Beede B."/>
            <person name="Kafkas S."/>
            <person name="Golino D."/>
            <person name="Preece J."/>
            <person name="Michelmore R."/>
        </authorList>
    </citation>
    <scope>NUCLEOTIDE SEQUENCE [LARGE SCALE GENOMIC DNA]</scope>
</reference>